<name>A0A8S9G531_BRACR</name>
<dbReference type="Proteomes" id="UP000712281">
    <property type="component" value="Unassembled WGS sequence"/>
</dbReference>
<evidence type="ECO:0000256" key="2">
    <source>
        <dbReference type="SAM" id="SignalP"/>
    </source>
</evidence>
<dbReference type="EMBL" id="QGKW02002228">
    <property type="protein sequence ID" value="KAF2539408.1"/>
    <property type="molecule type" value="Genomic_DNA"/>
</dbReference>
<feature type="signal peptide" evidence="2">
    <location>
        <begin position="1"/>
        <end position="15"/>
    </location>
</feature>
<accession>A0A8S9G531</accession>
<keyword evidence="2" id="KW-0732">Signal</keyword>
<proteinExistence type="predicted"/>
<gene>
    <name evidence="3" type="ORF">F2Q68_00023072</name>
</gene>
<protein>
    <submittedName>
        <fullName evidence="3">Uncharacterized protein</fullName>
    </submittedName>
</protein>
<feature type="compositionally biased region" description="Polar residues" evidence="1">
    <location>
        <begin position="135"/>
        <end position="148"/>
    </location>
</feature>
<evidence type="ECO:0000313" key="3">
    <source>
        <dbReference type="EMBL" id="KAF2539408.1"/>
    </source>
</evidence>
<evidence type="ECO:0000313" key="4">
    <source>
        <dbReference type="Proteomes" id="UP000712281"/>
    </source>
</evidence>
<reference evidence="3" key="1">
    <citation type="submission" date="2019-12" db="EMBL/GenBank/DDBJ databases">
        <title>Genome sequencing and annotation of Brassica cretica.</title>
        <authorList>
            <person name="Studholme D.J."/>
            <person name="Sarris P.F."/>
        </authorList>
    </citation>
    <scope>NUCLEOTIDE SEQUENCE</scope>
    <source>
        <strain evidence="3">PFS-001/15</strain>
        <tissue evidence="3">Leaf</tissue>
    </source>
</reference>
<comment type="caution">
    <text evidence="3">The sequence shown here is derived from an EMBL/GenBank/DDBJ whole genome shotgun (WGS) entry which is preliminary data.</text>
</comment>
<feature type="region of interest" description="Disordered" evidence="1">
    <location>
        <begin position="114"/>
        <end position="148"/>
    </location>
</feature>
<dbReference type="AlphaFoldDB" id="A0A8S9G531"/>
<sequence length="148" mass="17004">MFFCINHLCICSVFGSFGFAGHGRSGYEFFFEQSCRQEKQPGKVKENKKDAATRSSYEFFFEQSCHIRSGYEFFIEQSCRHDKQPDQGSERKQERCGHGRSGYEFFFEQSCRQDKQSGQISESNKKDAATEEAVMSSSSSNLVDRTSN</sequence>
<feature type="chain" id="PRO_5035761289" evidence="2">
    <location>
        <begin position="16"/>
        <end position="148"/>
    </location>
</feature>
<evidence type="ECO:0000256" key="1">
    <source>
        <dbReference type="SAM" id="MobiDB-lite"/>
    </source>
</evidence>
<organism evidence="3 4">
    <name type="scientific">Brassica cretica</name>
    <name type="common">Mustard</name>
    <dbReference type="NCBI Taxonomy" id="69181"/>
    <lineage>
        <taxon>Eukaryota</taxon>
        <taxon>Viridiplantae</taxon>
        <taxon>Streptophyta</taxon>
        <taxon>Embryophyta</taxon>
        <taxon>Tracheophyta</taxon>
        <taxon>Spermatophyta</taxon>
        <taxon>Magnoliopsida</taxon>
        <taxon>eudicotyledons</taxon>
        <taxon>Gunneridae</taxon>
        <taxon>Pentapetalae</taxon>
        <taxon>rosids</taxon>
        <taxon>malvids</taxon>
        <taxon>Brassicales</taxon>
        <taxon>Brassicaceae</taxon>
        <taxon>Brassiceae</taxon>
        <taxon>Brassica</taxon>
    </lineage>
</organism>